<dbReference type="PANTHER" id="PTHR18964:SF149">
    <property type="entry name" value="BIFUNCTIONAL UDP-N-ACETYLGLUCOSAMINE 2-EPIMERASE_N-ACETYLMANNOSAMINE KINASE"/>
    <property type="match status" value="1"/>
</dbReference>
<dbReference type="InterPro" id="IPR000600">
    <property type="entry name" value="ROK"/>
</dbReference>
<dbReference type="RefSeq" id="WP_175352946.1">
    <property type="nucleotide sequence ID" value="NZ_BAAAWQ010000001.1"/>
</dbReference>
<evidence type="ECO:0000313" key="2">
    <source>
        <dbReference type="EMBL" id="NUU15491.1"/>
    </source>
</evidence>
<dbReference type="Proteomes" id="UP000573001">
    <property type="component" value="Unassembled WGS sequence"/>
</dbReference>
<gene>
    <name evidence="2" type="ORF">HP507_16800</name>
</gene>
<dbReference type="EMBL" id="JABMCE010000086">
    <property type="protein sequence ID" value="NUU15491.1"/>
    <property type="molecule type" value="Genomic_DNA"/>
</dbReference>
<organism evidence="2 3">
    <name type="scientific">Curtobacterium pusillum</name>
    <dbReference type="NCBI Taxonomy" id="69373"/>
    <lineage>
        <taxon>Bacteria</taxon>
        <taxon>Bacillati</taxon>
        <taxon>Actinomycetota</taxon>
        <taxon>Actinomycetes</taxon>
        <taxon>Micrococcales</taxon>
        <taxon>Microbacteriaceae</taxon>
        <taxon>Curtobacterium</taxon>
    </lineage>
</organism>
<dbReference type="PANTHER" id="PTHR18964">
    <property type="entry name" value="ROK (REPRESSOR, ORF, KINASE) FAMILY"/>
    <property type="match status" value="1"/>
</dbReference>
<dbReference type="Pfam" id="PF00480">
    <property type="entry name" value="ROK"/>
    <property type="match status" value="1"/>
</dbReference>
<evidence type="ECO:0000313" key="3">
    <source>
        <dbReference type="Proteomes" id="UP000573001"/>
    </source>
</evidence>
<name>A0ABX2MHU9_9MICO</name>
<proteinExistence type="inferred from homology"/>
<reference evidence="2 3" key="1">
    <citation type="submission" date="2020-05" db="EMBL/GenBank/DDBJ databases">
        <title>Genome Sequencing of Type Strains.</title>
        <authorList>
            <person name="Lemaire J.F."/>
            <person name="Inderbitzin P."/>
            <person name="Gregorio O.A."/>
            <person name="Collins S.B."/>
            <person name="Wespe N."/>
            <person name="Knight-Connoni V."/>
        </authorList>
    </citation>
    <scope>NUCLEOTIDE SEQUENCE [LARGE SCALE GENOMIC DNA]</scope>
    <source>
        <strain evidence="2 3">ATCC 19096</strain>
    </source>
</reference>
<comment type="caution">
    <text evidence="2">The sequence shown here is derived from an EMBL/GenBank/DDBJ whole genome shotgun (WGS) entry which is preliminary data.</text>
</comment>
<dbReference type="InterPro" id="IPR043129">
    <property type="entry name" value="ATPase_NBD"/>
</dbReference>
<sequence>MAVVAVDIGGTTVKGALFDVDGTVLDRATVATFPTGMSAVADGPGGPALAAVTALVTQLAASATASGRTLTGIGLCSPGLVDAERGRVVVAVNLGWTDLPIAELLAARFDVPVALEHDARAAARAERAARLAADKPVDEFVFIPIGTGVSATVVTGGTIVHGATGGAGEFGHVPVVPDGEVCTCGQRGCVEVYASAGNVLRRYREAGGALAGSTRELVDLVGTDPIAARVWQEAVEALATGVVMLTAVLDPGAVIIGGGLGEAGDRLLVPLRAAVAERMRWRALPNIEQSLVGAGAGLAGAAILVNTQSTSTP</sequence>
<dbReference type="Gene3D" id="3.30.420.40">
    <property type="match status" value="2"/>
</dbReference>
<evidence type="ECO:0000256" key="1">
    <source>
        <dbReference type="ARBA" id="ARBA00006479"/>
    </source>
</evidence>
<accession>A0ABX2MHU9</accession>
<keyword evidence="3" id="KW-1185">Reference proteome</keyword>
<dbReference type="SUPFAM" id="SSF53067">
    <property type="entry name" value="Actin-like ATPase domain"/>
    <property type="match status" value="1"/>
</dbReference>
<comment type="similarity">
    <text evidence="1">Belongs to the ROK (NagC/XylR) family.</text>
</comment>
<protein>
    <submittedName>
        <fullName evidence="2">ROK family protein</fullName>
    </submittedName>
</protein>